<feature type="non-terminal residue" evidence="1">
    <location>
        <position position="194"/>
    </location>
</feature>
<evidence type="ECO:0000313" key="1">
    <source>
        <dbReference type="EMBL" id="GAF90372.1"/>
    </source>
</evidence>
<comment type="caution">
    <text evidence="1">The sequence shown here is derived from an EMBL/GenBank/DDBJ whole genome shotgun (WGS) entry which is preliminary data.</text>
</comment>
<proteinExistence type="predicted"/>
<gene>
    <name evidence="1" type="ORF">S01H1_22620</name>
</gene>
<dbReference type="EMBL" id="BARS01012805">
    <property type="protein sequence ID" value="GAF90372.1"/>
    <property type="molecule type" value="Genomic_DNA"/>
</dbReference>
<accession>X0TQE2</accession>
<protein>
    <submittedName>
        <fullName evidence="1">Uncharacterized protein</fullName>
    </submittedName>
</protein>
<organism evidence="1">
    <name type="scientific">marine sediment metagenome</name>
    <dbReference type="NCBI Taxonomy" id="412755"/>
    <lineage>
        <taxon>unclassified sequences</taxon>
        <taxon>metagenomes</taxon>
        <taxon>ecological metagenomes</taxon>
    </lineage>
</organism>
<name>X0TQE2_9ZZZZ</name>
<sequence>FDASVSIWSVLPDDTWAGNPINKPPLSAGLSLKGHIERKGSGTIAEFNPHGYRMDDIDNPELILTLITIDATDVVYTASGGAGSILLGLTGQDVQVALEALEDGIETNLAGIATNASDISDNADAIVVNANNIVLLDGRLDVLEPEWAAHKVRMTGTFDHEADHIWLNAGWKLGIPRFLNDTHVEEALRANSGL</sequence>
<reference evidence="1" key="1">
    <citation type="journal article" date="2014" name="Front. Microbiol.">
        <title>High frequency of phylogenetically diverse reductive dehalogenase-homologous genes in deep subseafloor sedimentary metagenomes.</title>
        <authorList>
            <person name="Kawai M."/>
            <person name="Futagami T."/>
            <person name="Toyoda A."/>
            <person name="Takaki Y."/>
            <person name="Nishi S."/>
            <person name="Hori S."/>
            <person name="Arai W."/>
            <person name="Tsubouchi T."/>
            <person name="Morono Y."/>
            <person name="Uchiyama I."/>
            <person name="Ito T."/>
            <person name="Fujiyama A."/>
            <person name="Inagaki F."/>
            <person name="Takami H."/>
        </authorList>
    </citation>
    <scope>NUCLEOTIDE SEQUENCE</scope>
    <source>
        <strain evidence="1">Expedition CK06-06</strain>
    </source>
</reference>
<feature type="non-terminal residue" evidence="1">
    <location>
        <position position="1"/>
    </location>
</feature>
<dbReference type="AlphaFoldDB" id="X0TQE2"/>